<keyword evidence="2" id="KW-0175">Coiled coil</keyword>
<dbReference type="OrthoDB" id="5771733at2"/>
<keyword evidence="4" id="KW-1185">Reference proteome</keyword>
<dbReference type="PANTHER" id="PTHR36508:SF1">
    <property type="entry name" value="PROTEIN SLYX"/>
    <property type="match status" value="1"/>
</dbReference>
<dbReference type="AlphaFoldDB" id="A0A1M6E952"/>
<dbReference type="Gene3D" id="1.20.5.300">
    <property type="match status" value="1"/>
</dbReference>
<dbReference type="NCBIfam" id="NF003357">
    <property type="entry name" value="PRK04406.1"/>
    <property type="match status" value="1"/>
</dbReference>
<dbReference type="HAMAP" id="MF_00715">
    <property type="entry name" value="SlyX"/>
    <property type="match status" value="1"/>
</dbReference>
<proteinExistence type="inferred from homology"/>
<dbReference type="InterPro" id="IPR007236">
    <property type="entry name" value="SlyX"/>
</dbReference>
<accession>A0A1M6E952</accession>
<dbReference type="Pfam" id="PF04102">
    <property type="entry name" value="SlyX"/>
    <property type="match status" value="1"/>
</dbReference>
<gene>
    <name evidence="1" type="primary">slyX</name>
    <name evidence="3" type="ORF">VA7868_04409</name>
</gene>
<name>A0A1M6E952_9VIBR</name>
<evidence type="ECO:0000313" key="3">
    <source>
        <dbReference type="EMBL" id="SHI82054.1"/>
    </source>
</evidence>
<organism evidence="3 4">
    <name type="scientific">Vibrio aerogenes CECT 7868</name>
    <dbReference type="NCBI Taxonomy" id="1216006"/>
    <lineage>
        <taxon>Bacteria</taxon>
        <taxon>Pseudomonadati</taxon>
        <taxon>Pseudomonadota</taxon>
        <taxon>Gammaproteobacteria</taxon>
        <taxon>Vibrionales</taxon>
        <taxon>Vibrionaceae</taxon>
        <taxon>Vibrio</taxon>
    </lineage>
</organism>
<dbReference type="STRING" id="1216006.VA7868_04409"/>
<protein>
    <recommendedName>
        <fullName evidence="1">Protein SlyX homolog</fullName>
    </recommendedName>
</protein>
<comment type="similarity">
    <text evidence="1">Belongs to the SlyX family.</text>
</comment>
<feature type="coiled-coil region" evidence="2">
    <location>
        <begin position="6"/>
        <end position="47"/>
    </location>
</feature>
<evidence type="ECO:0000313" key="4">
    <source>
        <dbReference type="Proteomes" id="UP000184608"/>
    </source>
</evidence>
<dbReference type="PANTHER" id="PTHR36508">
    <property type="entry name" value="PROTEIN SLYX"/>
    <property type="match status" value="1"/>
</dbReference>
<dbReference type="EMBL" id="FQXZ01000048">
    <property type="protein sequence ID" value="SHI82054.1"/>
    <property type="molecule type" value="Genomic_DNA"/>
</dbReference>
<sequence length="75" mass="8680">MSDEKIQILEKRINDLECQIAFQENTIEALNDALSQQQKVITEMQLQMKYVVNKVKTMSEPNLASQSEETPPPHY</sequence>
<evidence type="ECO:0000256" key="1">
    <source>
        <dbReference type="HAMAP-Rule" id="MF_00715"/>
    </source>
</evidence>
<dbReference type="Proteomes" id="UP000184608">
    <property type="component" value="Unassembled WGS sequence"/>
</dbReference>
<evidence type="ECO:0000256" key="2">
    <source>
        <dbReference type="SAM" id="Coils"/>
    </source>
</evidence>
<reference evidence="3 4" key="1">
    <citation type="submission" date="2016-11" db="EMBL/GenBank/DDBJ databases">
        <authorList>
            <person name="Jaros S."/>
            <person name="Januszkiewicz K."/>
            <person name="Wedrychowicz H."/>
        </authorList>
    </citation>
    <scope>NUCLEOTIDE SEQUENCE [LARGE SCALE GENOMIC DNA]</scope>
    <source>
        <strain evidence="3 4">CECT 7868</strain>
    </source>
</reference>
<dbReference type="RefSeq" id="WP_073606006.1">
    <property type="nucleotide sequence ID" value="NZ_FQXZ01000048.1"/>
</dbReference>